<dbReference type="GO" id="GO:0005576">
    <property type="term" value="C:extracellular region"/>
    <property type="evidence" value="ECO:0007669"/>
    <property type="project" value="TreeGrafter"/>
</dbReference>
<evidence type="ECO:0000259" key="4">
    <source>
        <dbReference type="SMART" id="SM00062"/>
    </source>
</evidence>
<keyword evidence="3" id="KW-0732">Signal</keyword>
<dbReference type="PATRIC" id="fig|1354251.4.peg.3080"/>
<comment type="similarity">
    <text evidence="1">Belongs to the bacterial solute-binding protein 3 family.</text>
</comment>
<dbReference type="Gene3D" id="3.40.190.10">
    <property type="entry name" value="Periplasmic binding protein-like II"/>
    <property type="match status" value="2"/>
</dbReference>
<dbReference type="PANTHER" id="PTHR30085">
    <property type="entry name" value="AMINO ACID ABC TRANSPORTER PERMEASE"/>
    <property type="match status" value="1"/>
</dbReference>
<dbReference type="GO" id="GO:0006865">
    <property type="term" value="P:amino acid transport"/>
    <property type="evidence" value="ECO:0007669"/>
    <property type="project" value="TreeGrafter"/>
</dbReference>
<protein>
    <submittedName>
        <fullName evidence="5">Periplasmic binding component of a glutamate/aspartate transporter</fullName>
    </submittedName>
</protein>
<dbReference type="InterPro" id="IPR001638">
    <property type="entry name" value="Solute-binding_3/MltF_N"/>
</dbReference>
<dbReference type="EMBL" id="LXER01000024">
    <property type="protein sequence ID" value="OAT30214.1"/>
    <property type="molecule type" value="Genomic_DNA"/>
</dbReference>
<reference evidence="5 6" key="1">
    <citation type="submission" date="2016-04" db="EMBL/GenBank/DDBJ databases">
        <title>ATOL: Assembling a taxonomically balanced genome-scale reconstruction of the evolutionary history of the Enterobacteriaceae.</title>
        <authorList>
            <person name="Plunkett G.III."/>
            <person name="Neeno-Eckwall E.C."/>
            <person name="Glasner J.D."/>
            <person name="Perna N.T."/>
        </authorList>
    </citation>
    <scope>NUCLEOTIDE SEQUENCE [LARGE SCALE GENOMIC DNA]</scope>
    <source>
        <strain evidence="5 6">ATCC 51605</strain>
    </source>
</reference>
<dbReference type="Pfam" id="PF00497">
    <property type="entry name" value="SBP_bac_3"/>
    <property type="match status" value="1"/>
</dbReference>
<keyword evidence="2" id="KW-0813">Transport</keyword>
<gene>
    <name evidence="5" type="ORF">M975_2998</name>
</gene>
<dbReference type="GO" id="GO:0030288">
    <property type="term" value="C:outer membrane-bounded periplasmic space"/>
    <property type="evidence" value="ECO:0007669"/>
    <property type="project" value="TreeGrafter"/>
</dbReference>
<dbReference type="Proteomes" id="UP000078410">
    <property type="component" value="Unassembled WGS sequence"/>
</dbReference>
<dbReference type="InterPro" id="IPR051455">
    <property type="entry name" value="Bact_solute-bind_prot3"/>
</dbReference>
<proteinExistence type="inferred from homology"/>
<dbReference type="PANTHER" id="PTHR30085:SF2">
    <property type="entry name" value="GLUTAMATE_ASPARTATE IMPORT SOLUTE-BINDING PROTEIN"/>
    <property type="match status" value="1"/>
</dbReference>
<dbReference type="SMART" id="SM00062">
    <property type="entry name" value="PBPb"/>
    <property type="match status" value="1"/>
</dbReference>
<sequence>MVSHFISAEPASATLEHIKSSGTLNMGYRQLAPFSFQGEDGKVSGYTITLCNMVADELRHMLSLKNLSIHYIPTIFTERVASLNSGKIDLDCSVNTDAPERKGSVSFSKDYFTANMRIISLRNNNIKTLEDLRGRTVSIPRGSKDLLEFNRVNREKHLSISIVTSDTVEDAFNMMAQRRTAAFIIDDILAYPYINQSEHPEDFTVSKDVVGEKMKYAIMMRKQDPVFVAFVNKTLTRIFESPLNDQLSNKWLTQKVVAKNTHKN</sequence>
<dbReference type="AlphaFoldDB" id="A0A1B7IKX4"/>
<organism evidence="5 6">
    <name type="scientific">Buttiauxella brennerae ATCC 51605</name>
    <dbReference type="NCBI Taxonomy" id="1354251"/>
    <lineage>
        <taxon>Bacteria</taxon>
        <taxon>Pseudomonadati</taxon>
        <taxon>Pseudomonadota</taxon>
        <taxon>Gammaproteobacteria</taxon>
        <taxon>Enterobacterales</taxon>
        <taxon>Enterobacteriaceae</taxon>
        <taxon>Buttiauxella</taxon>
    </lineage>
</organism>
<comment type="caution">
    <text evidence="5">The sequence shown here is derived from an EMBL/GenBank/DDBJ whole genome shotgun (WGS) entry which is preliminary data.</text>
</comment>
<keyword evidence="6" id="KW-1185">Reference proteome</keyword>
<name>A0A1B7IKX4_9ENTR</name>
<evidence type="ECO:0000313" key="5">
    <source>
        <dbReference type="EMBL" id="OAT30214.1"/>
    </source>
</evidence>
<evidence type="ECO:0000256" key="2">
    <source>
        <dbReference type="ARBA" id="ARBA00022448"/>
    </source>
</evidence>
<dbReference type="SUPFAM" id="SSF53850">
    <property type="entry name" value="Periplasmic binding protein-like II"/>
    <property type="match status" value="1"/>
</dbReference>
<evidence type="ECO:0000256" key="3">
    <source>
        <dbReference type="ARBA" id="ARBA00022729"/>
    </source>
</evidence>
<evidence type="ECO:0000256" key="1">
    <source>
        <dbReference type="ARBA" id="ARBA00010333"/>
    </source>
</evidence>
<accession>A0A1B7IKX4</accession>
<feature type="domain" description="Solute-binding protein family 3/N-terminal" evidence="4">
    <location>
        <begin position="23"/>
        <end position="255"/>
    </location>
</feature>
<evidence type="ECO:0000313" key="6">
    <source>
        <dbReference type="Proteomes" id="UP000078410"/>
    </source>
</evidence>